<keyword evidence="2" id="KW-1185">Reference proteome</keyword>
<dbReference type="PANTHER" id="PTHR34822:SF1">
    <property type="entry name" value="GRPB FAMILY PROTEIN"/>
    <property type="match status" value="1"/>
</dbReference>
<comment type="caution">
    <text evidence="1">The sequence shown here is derived from an EMBL/GenBank/DDBJ whole genome shotgun (WGS) entry which is preliminary data.</text>
</comment>
<dbReference type="InterPro" id="IPR007344">
    <property type="entry name" value="GrpB/CoaE"/>
</dbReference>
<evidence type="ECO:0008006" key="3">
    <source>
        <dbReference type="Google" id="ProtNLM"/>
    </source>
</evidence>
<name>A0ABP4QGQ8_9ACTN</name>
<protein>
    <recommendedName>
        <fullName evidence="3">GrpB family protein</fullName>
    </recommendedName>
</protein>
<proteinExistence type="predicted"/>
<dbReference type="InterPro" id="IPR043519">
    <property type="entry name" value="NT_sf"/>
</dbReference>
<dbReference type="Pfam" id="PF04229">
    <property type="entry name" value="GrpB"/>
    <property type="match status" value="1"/>
</dbReference>
<dbReference type="RefSeq" id="WP_344221606.1">
    <property type="nucleotide sequence ID" value="NZ_BAAAOS010000058.1"/>
</dbReference>
<sequence>MSAITIVRPDASWAAQFDKTARVVHDILGDTVVRVDHIGSTAVPGLAAKDVLDIQATVVAESDLEDAVQLLVAADWEARPPRRDHPVPGLPQDEFQWVKRLVIEPMYRRRVNLHLRVAGRANQRYALLFLDYLRAHPDTAAAYGEFKRRAATLPFESTDEYADLKDPVCDLIYLPAEEWAARTGWTVQASS</sequence>
<dbReference type="Gene3D" id="3.30.460.10">
    <property type="entry name" value="Beta Polymerase, domain 2"/>
    <property type="match status" value="1"/>
</dbReference>
<reference evidence="2" key="1">
    <citation type="journal article" date="2019" name="Int. J. Syst. Evol. Microbiol.">
        <title>The Global Catalogue of Microorganisms (GCM) 10K type strain sequencing project: providing services to taxonomists for standard genome sequencing and annotation.</title>
        <authorList>
            <consortium name="The Broad Institute Genomics Platform"/>
            <consortium name="The Broad Institute Genome Sequencing Center for Infectious Disease"/>
            <person name="Wu L."/>
            <person name="Ma J."/>
        </authorList>
    </citation>
    <scope>NUCLEOTIDE SEQUENCE [LARGE SCALE GENOMIC DNA]</scope>
    <source>
        <strain evidence="2">JCM 14969</strain>
    </source>
</reference>
<evidence type="ECO:0000313" key="1">
    <source>
        <dbReference type="EMBL" id="GAA1610611.1"/>
    </source>
</evidence>
<dbReference type="EMBL" id="BAAAOS010000058">
    <property type="protein sequence ID" value="GAA1610611.1"/>
    <property type="molecule type" value="Genomic_DNA"/>
</dbReference>
<accession>A0ABP4QGQ8</accession>
<dbReference type="PANTHER" id="PTHR34822">
    <property type="entry name" value="GRPB DOMAIN PROTEIN (AFU_ORTHOLOGUE AFUA_1G01530)"/>
    <property type="match status" value="1"/>
</dbReference>
<dbReference type="Proteomes" id="UP001500393">
    <property type="component" value="Unassembled WGS sequence"/>
</dbReference>
<evidence type="ECO:0000313" key="2">
    <source>
        <dbReference type="Proteomes" id="UP001500393"/>
    </source>
</evidence>
<dbReference type="SUPFAM" id="SSF81301">
    <property type="entry name" value="Nucleotidyltransferase"/>
    <property type="match status" value="1"/>
</dbReference>
<organism evidence="1 2">
    <name type="scientific">Kribbella sancticallisti</name>
    <dbReference type="NCBI Taxonomy" id="460087"/>
    <lineage>
        <taxon>Bacteria</taxon>
        <taxon>Bacillati</taxon>
        <taxon>Actinomycetota</taxon>
        <taxon>Actinomycetes</taxon>
        <taxon>Propionibacteriales</taxon>
        <taxon>Kribbellaceae</taxon>
        <taxon>Kribbella</taxon>
    </lineage>
</organism>
<gene>
    <name evidence="1" type="ORF">GCM10009789_76210</name>
</gene>